<gene>
    <name evidence="14" type="ORF">K8V47_06535</name>
</gene>
<evidence type="ECO:0000313" key="15">
    <source>
        <dbReference type="Proteomes" id="UP000711407"/>
    </source>
</evidence>
<dbReference type="PIRSF" id="PIRSF006247">
    <property type="entry name" value="TrkH"/>
    <property type="match status" value="1"/>
</dbReference>
<dbReference type="PANTHER" id="PTHR32024">
    <property type="entry name" value="TRK SYSTEM POTASSIUM UPTAKE PROTEIN TRKG-RELATED"/>
    <property type="match status" value="1"/>
</dbReference>
<feature type="transmembrane region" description="Helical" evidence="13">
    <location>
        <begin position="291"/>
        <end position="310"/>
    </location>
</feature>
<protein>
    <submittedName>
        <fullName evidence="14">TrkH family potassium uptake protein</fullName>
    </submittedName>
</protein>
<feature type="transmembrane region" description="Helical" evidence="13">
    <location>
        <begin position="408"/>
        <end position="429"/>
    </location>
</feature>
<evidence type="ECO:0000313" key="14">
    <source>
        <dbReference type="EMBL" id="HJE39396.1"/>
    </source>
</evidence>
<comment type="caution">
    <text evidence="14">The sequence shown here is derived from an EMBL/GenBank/DDBJ whole genome shotgun (WGS) entry which is preliminary data.</text>
</comment>
<keyword evidence="9 13" id="KW-1133">Transmembrane helix</keyword>
<feature type="transmembrane region" description="Helical" evidence="13">
    <location>
        <begin position="198"/>
        <end position="217"/>
    </location>
</feature>
<evidence type="ECO:0000256" key="3">
    <source>
        <dbReference type="ARBA" id="ARBA00022448"/>
    </source>
</evidence>
<feature type="binding site" evidence="12">
    <location>
        <position position="334"/>
    </location>
    <ligand>
        <name>K(+)</name>
        <dbReference type="ChEBI" id="CHEBI:29103"/>
    </ligand>
</feature>
<evidence type="ECO:0000256" key="11">
    <source>
        <dbReference type="ARBA" id="ARBA00023136"/>
    </source>
</evidence>
<feature type="binding site" evidence="12">
    <location>
        <position position="126"/>
    </location>
    <ligand>
        <name>K(+)</name>
        <dbReference type="ChEBI" id="CHEBI:29103"/>
    </ligand>
</feature>
<dbReference type="PANTHER" id="PTHR32024:SF2">
    <property type="entry name" value="TRK SYSTEM POTASSIUM UPTAKE PROTEIN TRKG-RELATED"/>
    <property type="match status" value="1"/>
</dbReference>
<keyword evidence="12" id="KW-0479">Metal-binding</keyword>
<feature type="transmembrane region" description="Helical" evidence="13">
    <location>
        <begin position="21"/>
        <end position="46"/>
    </location>
</feature>
<dbReference type="Proteomes" id="UP000711407">
    <property type="component" value="Unassembled WGS sequence"/>
</dbReference>
<feature type="binding site" evidence="12">
    <location>
        <position position="125"/>
    </location>
    <ligand>
        <name>K(+)</name>
        <dbReference type="ChEBI" id="CHEBI:29103"/>
    </ligand>
</feature>
<keyword evidence="5" id="KW-0997">Cell inner membrane</keyword>
<feature type="transmembrane region" description="Helical" evidence="13">
    <location>
        <begin position="84"/>
        <end position="105"/>
    </location>
</feature>
<evidence type="ECO:0000256" key="6">
    <source>
        <dbReference type="ARBA" id="ARBA00022538"/>
    </source>
</evidence>
<keyword evidence="3" id="KW-0813">Transport</keyword>
<evidence type="ECO:0000256" key="7">
    <source>
        <dbReference type="ARBA" id="ARBA00022692"/>
    </source>
</evidence>
<sequence>MPFIKPFHLGIKTPVINVPAVCRMLGWLLLIEAAFMLIPLATSLIYGEDDAMAFVKSIAITAGVGLLAILCFRPRIANMGKREGFLLTALVWVVFSTFGMLPLLIGPTPLTVSEGFFEAMSGFTTTGATVITKVSTLTHGILIWRSLMQWLGGMGIIMFTLAVLPKFNHSGGLMMFNAEVTGITHDKISPRISQTAKTLWLIYLILTVVLVFLLWLGPMNLFESVCHAMSTISTGGYSTSDGSIGTWNDSYYTKIVITVFMFIGGINFGLLFATVYGGGLRTLWRNDIFRTYVYVVLGMFVLFDIAIIAADQFHDIQDITIEPVFQIVSTITSTGYTVTNFENWGTTVLVLVFLLMFTGACAGSTAGGAKLDRIRCVVVATWHQLRQAVNPNEVYAVRLNGRLIPSPVISKIMAFMAIYMVTIFVSAMLLTAMDVPLIDAFFSTFSCMGNIGLGAGVTGYGSSYDIIPEAGKWVLSFVMLIGRLEIFTIFVLFVPEFWRK</sequence>
<feature type="transmembrane region" description="Helical" evidence="13">
    <location>
        <begin position="52"/>
        <end position="72"/>
    </location>
</feature>
<name>A0A921E9S5_9BACT</name>
<evidence type="ECO:0000256" key="9">
    <source>
        <dbReference type="ARBA" id="ARBA00022989"/>
    </source>
</evidence>
<feature type="transmembrane region" description="Helical" evidence="13">
    <location>
        <begin position="473"/>
        <end position="494"/>
    </location>
</feature>
<feature type="transmembrane region" description="Helical" evidence="13">
    <location>
        <begin position="441"/>
        <end position="461"/>
    </location>
</feature>
<evidence type="ECO:0000256" key="4">
    <source>
        <dbReference type="ARBA" id="ARBA00022475"/>
    </source>
</evidence>
<keyword evidence="11 13" id="KW-0472">Membrane</keyword>
<evidence type="ECO:0000256" key="2">
    <source>
        <dbReference type="ARBA" id="ARBA00009137"/>
    </source>
</evidence>
<feature type="transmembrane region" description="Helical" evidence="13">
    <location>
        <begin position="255"/>
        <end position="279"/>
    </location>
</feature>
<dbReference type="GO" id="GO:0015379">
    <property type="term" value="F:potassium:chloride symporter activity"/>
    <property type="evidence" value="ECO:0007669"/>
    <property type="project" value="InterPro"/>
</dbReference>
<evidence type="ECO:0000256" key="1">
    <source>
        <dbReference type="ARBA" id="ARBA00004429"/>
    </source>
</evidence>
<keyword evidence="8 12" id="KW-0630">Potassium</keyword>
<comment type="similarity">
    <text evidence="2">Belongs to the TrkH potassium transport family.</text>
</comment>
<evidence type="ECO:0000256" key="12">
    <source>
        <dbReference type="PIRSR" id="PIRSR006247-1"/>
    </source>
</evidence>
<feature type="binding site" evidence="12">
    <location>
        <position position="235"/>
    </location>
    <ligand>
        <name>K(+)</name>
        <dbReference type="ChEBI" id="CHEBI:29103"/>
    </ligand>
</feature>
<evidence type="ECO:0000256" key="10">
    <source>
        <dbReference type="ARBA" id="ARBA00023065"/>
    </source>
</evidence>
<feature type="binding site" evidence="12">
    <location>
        <position position="450"/>
    </location>
    <ligand>
        <name>K(+)</name>
        <dbReference type="ChEBI" id="CHEBI:29103"/>
    </ligand>
</feature>
<dbReference type="EMBL" id="DYXT01000034">
    <property type="protein sequence ID" value="HJE39396.1"/>
    <property type="molecule type" value="Genomic_DNA"/>
</dbReference>
<evidence type="ECO:0000256" key="5">
    <source>
        <dbReference type="ARBA" id="ARBA00022519"/>
    </source>
</evidence>
<comment type="subcellular location">
    <subcellularLocation>
        <location evidence="1">Cell inner membrane</location>
        <topology evidence="1">Multi-pass membrane protein</topology>
    </subcellularLocation>
</comment>
<proteinExistence type="inferred from homology"/>
<keyword evidence="10" id="KW-0406">Ion transport</keyword>
<dbReference type="GO" id="GO:0046872">
    <property type="term" value="F:metal ion binding"/>
    <property type="evidence" value="ECO:0007669"/>
    <property type="project" value="UniProtKB-KW"/>
</dbReference>
<keyword evidence="7 13" id="KW-0812">Transmembrane</keyword>
<dbReference type="InterPro" id="IPR004772">
    <property type="entry name" value="TrkH"/>
</dbReference>
<organism evidence="14 15">
    <name type="scientific">Candidatus Amulumruptor caecigallinarius</name>
    <dbReference type="NCBI Taxonomy" id="2109911"/>
    <lineage>
        <taxon>Bacteria</taxon>
        <taxon>Pseudomonadati</taxon>
        <taxon>Bacteroidota</taxon>
        <taxon>Bacteroidia</taxon>
        <taxon>Bacteroidales</taxon>
        <taxon>Muribaculaceae</taxon>
        <taxon>Candidatus Amulumruptor</taxon>
    </lineage>
</organism>
<evidence type="ECO:0000256" key="13">
    <source>
        <dbReference type="SAM" id="Phobius"/>
    </source>
</evidence>
<keyword evidence="4" id="KW-1003">Cell membrane</keyword>
<reference evidence="14" key="2">
    <citation type="submission" date="2021-09" db="EMBL/GenBank/DDBJ databases">
        <authorList>
            <person name="Gilroy R."/>
        </authorList>
    </citation>
    <scope>NUCLEOTIDE SEQUENCE</scope>
    <source>
        <strain evidence="14">4100</strain>
    </source>
</reference>
<accession>A0A921E9S5</accession>
<reference evidence="14" key="1">
    <citation type="journal article" date="2021" name="PeerJ">
        <title>Extensive microbial diversity within the chicken gut microbiome revealed by metagenomics and culture.</title>
        <authorList>
            <person name="Gilroy R."/>
            <person name="Ravi A."/>
            <person name="Getino M."/>
            <person name="Pursley I."/>
            <person name="Horton D.L."/>
            <person name="Alikhan N.F."/>
            <person name="Baker D."/>
            <person name="Gharbi K."/>
            <person name="Hall N."/>
            <person name="Watson M."/>
            <person name="Adriaenssens E.M."/>
            <person name="Foster-Nyarko E."/>
            <person name="Jarju S."/>
            <person name="Secka A."/>
            <person name="Antonio M."/>
            <person name="Oren A."/>
            <person name="Chaudhuri R.R."/>
            <person name="La Ragione R."/>
            <person name="Hildebrand F."/>
            <person name="Pallen M.J."/>
        </authorList>
    </citation>
    <scope>NUCLEOTIDE SEQUENCE</scope>
    <source>
        <strain evidence="14">4100</strain>
    </source>
</reference>
<dbReference type="AlphaFoldDB" id="A0A921E9S5"/>
<evidence type="ECO:0000256" key="8">
    <source>
        <dbReference type="ARBA" id="ARBA00022958"/>
    </source>
</evidence>
<dbReference type="Pfam" id="PF02386">
    <property type="entry name" value="TrkH"/>
    <property type="match status" value="1"/>
</dbReference>
<dbReference type="InterPro" id="IPR003445">
    <property type="entry name" value="Cat_transpt"/>
</dbReference>
<feature type="transmembrane region" description="Helical" evidence="13">
    <location>
        <begin position="344"/>
        <end position="365"/>
    </location>
</feature>
<feature type="transmembrane region" description="Helical" evidence="13">
    <location>
        <begin position="147"/>
        <end position="165"/>
    </location>
</feature>
<dbReference type="GO" id="GO:0005886">
    <property type="term" value="C:plasma membrane"/>
    <property type="evidence" value="ECO:0007669"/>
    <property type="project" value="UniProtKB-SubCell"/>
</dbReference>
<keyword evidence="6" id="KW-0633">Potassium transport</keyword>